<organism evidence="2 3">
    <name type="scientific">Streptomyces polygonati</name>
    <dbReference type="NCBI Taxonomy" id="1617087"/>
    <lineage>
        <taxon>Bacteria</taxon>
        <taxon>Bacillati</taxon>
        <taxon>Actinomycetota</taxon>
        <taxon>Actinomycetes</taxon>
        <taxon>Kitasatosporales</taxon>
        <taxon>Streptomycetaceae</taxon>
        <taxon>Streptomyces</taxon>
    </lineage>
</organism>
<sequence length="269" mass="29832">MTMETSEPPMSWRYCGNQCKLTRERAGLTRDQLAKEAGYGYETVKSMEQGRRKPTLRLLQVADDLCGAQGVLVAGFAFLKPDPYASFSHDYMRYEAEALVISSFEPLLIPGLLQTEETAQALLSAHWPPLDDETIVERVRARLARQALLATQTKSFNFVIGEAALRNVLTNSGAHKRQLLNLVEMGKRRNITVQVLELRGAHPGLNGPFVLLQTPEHETLSYEEGQSTGILSAEPAKVGVMSQRYAMILRAALSPEESAKFIGKLAEEL</sequence>
<dbReference type="Proteomes" id="UP001595765">
    <property type="component" value="Unassembled WGS sequence"/>
</dbReference>
<keyword evidence="3" id="KW-1185">Reference proteome</keyword>
<evidence type="ECO:0000259" key="1">
    <source>
        <dbReference type="PROSITE" id="PS50943"/>
    </source>
</evidence>
<dbReference type="InterPro" id="IPR001387">
    <property type="entry name" value="Cro/C1-type_HTH"/>
</dbReference>
<dbReference type="PROSITE" id="PS50943">
    <property type="entry name" value="HTH_CROC1"/>
    <property type="match status" value="1"/>
</dbReference>
<dbReference type="SMART" id="SM00530">
    <property type="entry name" value="HTH_XRE"/>
    <property type="match status" value="1"/>
</dbReference>
<protein>
    <submittedName>
        <fullName evidence="2">Scr1 family TA system antitoxin-like transcriptional regulator</fullName>
    </submittedName>
</protein>
<dbReference type="Gene3D" id="1.10.260.40">
    <property type="entry name" value="lambda repressor-like DNA-binding domains"/>
    <property type="match status" value="1"/>
</dbReference>
<dbReference type="CDD" id="cd00093">
    <property type="entry name" value="HTH_XRE"/>
    <property type="match status" value="1"/>
</dbReference>
<dbReference type="Pfam" id="PF13560">
    <property type="entry name" value="HTH_31"/>
    <property type="match status" value="1"/>
</dbReference>
<evidence type="ECO:0000313" key="2">
    <source>
        <dbReference type="EMBL" id="MFC4032891.1"/>
    </source>
</evidence>
<comment type="caution">
    <text evidence="2">The sequence shown here is derived from an EMBL/GenBank/DDBJ whole genome shotgun (WGS) entry which is preliminary data.</text>
</comment>
<feature type="domain" description="HTH cro/C1-type" evidence="1">
    <location>
        <begin position="23"/>
        <end position="60"/>
    </location>
</feature>
<dbReference type="SUPFAM" id="SSF47413">
    <property type="entry name" value="lambda repressor-like DNA-binding domains"/>
    <property type="match status" value="1"/>
</dbReference>
<dbReference type="Pfam" id="PF19054">
    <property type="entry name" value="DUF5753"/>
    <property type="match status" value="1"/>
</dbReference>
<dbReference type="RefSeq" id="WP_386429977.1">
    <property type="nucleotide sequence ID" value="NZ_JBHSBB010000010.1"/>
</dbReference>
<evidence type="ECO:0000313" key="3">
    <source>
        <dbReference type="Proteomes" id="UP001595765"/>
    </source>
</evidence>
<accession>A0ABV8HPW1</accession>
<name>A0ABV8HPW1_9ACTN</name>
<dbReference type="EMBL" id="JBHSBB010000010">
    <property type="protein sequence ID" value="MFC4032891.1"/>
    <property type="molecule type" value="Genomic_DNA"/>
</dbReference>
<dbReference type="InterPro" id="IPR010982">
    <property type="entry name" value="Lambda_DNA-bd_dom_sf"/>
</dbReference>
<dbReference type="InterPro" id="IPR043917">
    <property type="entry name" value="DUF5753"/>
</dbReference>
<proteinExistence type="predicted"/>
<gene>
    <name evidence="2" type="ORF">ACFO3J_15535</name>
</gene>
<reference evidence="3" key="1">
    <citation type="journal article" date="2019" name="Int. J. Syst. Evol. Microbiol.">
        <title>The Global Catalogue of Microorganisms (GCM) 10K type strain sequencing project: providing services to taxonomists for standard genome sequencing and annotation.</title>
        <authorList>
            <consortium name="The Broad Institute Genomics Platform"/>
            <consortium name="The Broad Institute Genome Sequencing Center for Infectious Disease"/>
            <person name="Wu L."/>
            <person name="Ma J."/>
        </authorList>
    </citation>
    <scope>NUCLEOTIDE SEQUENCE [LARGE SCALE GENOMIC DNA]</scope>
    <source>
        <strain evidence="3">CGMCC 4.7237</strain>
    </source>
</reference>